<accession>A0A9J6FU74</accession>
<feature type="coiled-coil region" evidence="1">
    <location>
        <begin position="201"/>
        <end position="228"/>
    </location>
</feature>
<evidence type="ECO:0000313" key="4">
    <source>
        <dbReference type="Proteomes" id="UP000821853"/>
    </source>
</evidence>
<feature type="region of interest" description="Disordered" evidence="2">
    <location>
        <begin position="1"/>
        <end position="196"/>
    </location>
</feature>
<dbReference type="EMBL" id="JABSTR010000004">
    <property type="protein sequence ID" value="KAH9366858.1"/>
    <property type="molecule type" value="Genomic_DNA"/>
</dbReference>
<feature type="compositionally biased region" description="Basic and acidic residues" evidence="2">
    <location>
        <begin position="283"/>
        <end position="304"/>
    </location>
</feature>
<keyword evidence="1" id="KW-0175">Coiled coil</keyword>
<dbReference type="AlphaFoldDB" id="A0A9J6FU74"/>
<reference evidence="3 4" key="1">
    <citation type="journal article" date="2020" name="Cell">
        <title>Large-Scale Comparative Analyses of Tick Genomes Elucidate Their Genetic Diversity and Vector Capacities.</title>
        <authorList>
            <consortium name="Tick Genome and Microbiome Consortium (TIGMIC)"/>
            <person name="Jia N."/>
            <person name="Wang J."/>
            <person name="Shi W."/>
            <person name="Du L."/>
            <person name="Sun Y."/>
            <person name="Zhan W."/>
            <person name="Jiang J.F."/>
            <person name="Wang Q."/>
            <person name="Zhang B."/>
            <person name="Ji P."/>
            <person name="Bell-Sakyi L."/>
            <person name="Cui X.M."/>
            <person name="Yuan T.T."/>
            <person name="Jiang B.G."/>
            <person name="Yang W.F."/>
            <person name="Lam T.T."/>
            <person name="Chang Q.C."/>
            <person name="Ding S.J."/>
            <person name="Wang X.J."/>
            <person name="Zhu J.G."/>
            <person name="Ruan X.D."/>
            <person name="Zhao L."/>
            <person name="Wei J.T."/>
            <person name="Ye R.Z."/>
            <person name="Que T.C."/>
            <person name="Du C.H."/>
            <person name="Zhou Y.H."/>
            <person name="Cheng J.X."/>
            <person name="Dai P.F."/>
            <person name="Guo W.B."/>
            <person name="Han X.H."/>
            <person name="Huang E.J."/>
            <person name="Li L.F."/>
            <person name="Wei W."/>
            <person name="Gao Y.C."/>
            <person name="Liu J.Z."/>
            <person name="Shao H.Z."/>
            <person name="Wang X."/>
            <person name="Wang C.C."/>
            <person name="Yang T.C."/>
            <person name="Huo Q.B."/>
            <person name="Li W."/>
            <person name="Chen H.Y."/>
            <person name="Chen S.E."/>
            <person name="Zhou L.G."/>
            <person name="Ni X.B."/>
            <person name="Tian J.H."/>
            <person name="Sheng Y."/>
            <person name="Liu T."/>
            <person name="Pan Y.S."/>
            <person name="Xia L.Y."/>
            <person name="Li J."/>
            <person name="Zhao F."/>
            <person name="Cao W.C."/>
        </authorList>
    </citation>
    <scope>NUCLEOTIDE SEQUENCE [LARGE SCALE GENOMIC DNA]</scope>
    <source>
        <strain evidence="3">HaeL-2018</strain>
    </source>
</reference>
<evidence type="ECO:0000256" key="2">
    <source>
        <dbReference type="SAM" id="MobiDB-lite"/>
    </source>
</evidence>
<name>A0A9J6FU74_HAELO</name>
<feature type="compositionally biased region" description="Polar residues" evidence="2">
    <location>
        <begin position="158"/>
        <end position="175"/>
    </location>
</feature>
<protein>
    <submittedName>
        <fullName evidence="3">Uncharacterized protein</fullName>
    </submittedName>
</protein>
<dbReference type="Proteomes" id="UP000821853">
    <property type="component" value="Chromosome 2"/>
</dbReference>
<evidence type="ECO:0000313" key="3">
    <source>
        <dbReference type="EMBL" id="KAH9366858.1"/>
    </source>
</evidence>
<proteinExistence type="predicted"/>
<feature type="region of interest" description="Disordered" evidence="2">
    <location>
        <begin position="249"/>
        <end position="304"/>
    </location>
</feature>
<sequence length="383" mass="41711">MDSPPMISAHAVQRVPRADSTPEAMDISAPPGTHSDSSSPSTSLQATYHLDRTVIAVEGQDLHPEDTEGWNISGNQPPEQPRAVGERRSRSRSQARREAVDGATPGARRSPSRRRGETGERSPSACRAAAGAPQRSQSRGGNRGPLRSESQGPRRHGSSTTISWADAARQQTVSARSPAITAGGNPRDRSTPEQLGSAAELHQLRQENAQLRREVAAQEAKLAAQDATILAINAKLERLLALHQQDHSIPLNSHSTKGPQVTANPTSPEMETESTEQTSTRPEAVRDPRNSRDIEPNPKRRALELSKERRIAARLDQQSDRQDHFDQNLSALHTRLGTLETNCQQLVHSVKNIQALLTQLQERLLPSNGATTSSTQLQPQSHP</sequence>
<keyword evidence="4" id="KW-1185">Reference proteome</keyword>
<feature type="compositionally biased region" description="Low complexity" evidence="2">
    <location>
        <begin position="265"/>
        <end position="282"/>
    </location>
</feature>
<gene>
    <name evidence="3" type="ORF">HPB48_015694</name>
</gene>
<comment type="caution">
    <text evidence="3">The sequence shown here is derived from an EMBL/GenBank/DDBJ whole genome shotgun (WGS) entry which is preliminary data.</text>
</comment>
<organism evidence="3 4">
    <name type="scientific">Haemaphysalis longicornis</name>
    <name type="common">Bush tick</name>
    <dbReference type="NCBI Taxonomy" id="44386"/>
    <lineage>
        <taxon>Eukaryota</taxon>
        <taxon>Metazoa</taxon>
        <taxon>Ecdysozoa</taxon>
        <taxon>Arthropoda</taxon>
        <taxon>Chelicerata</taxon>
        <taxon>Arachnida</taxon>
        <taxon>Acari</taxon>
        <taxon>Parasitiformes</taxon>
        <taxon>Ixodida</taxon>
        <taxon>Ixodoidea</taxon>
        <taxon>Ixodidae</taxon>
        <taxon>Haemaphysalinae</taxon>
        <taxon>Haemaphysalis</taxon>
    </lineage>
</organism>
<evidence type="ECO:0000256" key="1">
    <source>
        <dbReference type="SAM" id="Coils"/>
    </source>
</evidence>
<feature type="compositionally biased region" description="Polar residues" evidence="2">
    <location>
        <begin position="250"/>
        <end position="264"/>
    </location>
</feature>
<dbReference type="VEuPathDB" id="VectorBase:HLOH_053067"/>